<keyword evidence="5" id="KW-0509">mRNA transport</keyword>
<gene>
    <name evidence="6" type="primary">NUP93</name>
    <name evidence="6" type="ORF">TR84393</name>
</gene>
<dbReference type="GO" id="GO:0017056">
    <property type="term" value="F:structural constituent of nuclear pore"/>
    <property type="evidence" value="ECO:0007669"/>
    <property type="project" value="InterPro"/>
</dbReference>
<dbReference type="GO" id="GO:0005643">
    <property type="term" value="C:nuclear pore"/>
    <property type="evidence" value="ECO:0007669"/>
    <property type="project" value="UniProtKB-SubCell"/>
</dbReference>
<evidence type="ECO:0000256" key="2">
    <source>
        <dbReference type="ARBA" id="ARBA00010186"/>
    </source>
</evidence>
<keyword evidence="5" id="KW-0653">Protein transport</keyword>
<dbReference type="PANTHER" id="PTHR11225">
    <property type="entry name" value="NUCLEAR PORE COMPLEX PROTEIN NUP93 NUCLEOPORIN NUP93 DEAD EYE PROTEIN"/>
    <property type="match status" value="1"/>
</dbReference>
<protein>
    <recommendedName>
        <fullName evidence="5">Nuclear pore protein</fullName>
    </recommendedName>
</protein>
<evidence type="ECO:0000256" key="5">
    <source>
        <dbReference type="RuleBase" id="RU364035"/>
    </source>
</evidence>
<comment type="subcellular location">
    <subcellularLocation>
        <location evidence="1 5">Nucleus</location>
        <location evidence="1 5">Nuclear pore complex</location>
    </subcellularLocation>
</comment>
<reference evidence="6" key="1">
    <citation type="submission" date="2016-01" db="EMBL/GenBank/DDBJ databases">
        <title>Reference transcriptome for the parasite Schistocephalus solidus: insights into the molecular evolution of parasitism.</title>
        <authorList>
            <person name="Hebert F.O."/>
            <person name="Grambauer S."/>
            <person name="Barber I."/>
            <person name="Landry C.R."/>
            <person name="Aubin-Horth N."/>
        </authorList>
    </citation>
    <scope>NUCLEOTIDE SEQUENCE</scope>
</reference>
<proteinExistence type="inferred from homology"/>
<dbReference type="GO" id="GO:0016973">
    <property type="term" value="P:poly(A)+ mRNA export from nucleus"/>
    <property type="evidence" value="ECO:0007669"/>
    <property type="project" value="TreeGrafter"/>
</dbReference>
<evidence type="ECO:0000256" key="3">
    <source>
        <dbReference type="ARBA" id="ARBA00023132"/>
    </source>
</evidence>
<dbReference type="AlphaFoldDB" id="A0A0X3PLM1"/>
<keyword evidence="5" id="KW-0813">Transport</keyword>
<evidence type="ECO:0000313" key="6">
    <source>
        <dbReference type="EMBL" id="JAP52773.1"/>
    </source>
</evidence>
<evidence type="ECO:0000256" key="4">
    <source>
        <dbReference type="ARBA" id="ARBA00023242"/>
    </source>
</evidence>
<dbReference type="GO" id="GO:0006606">
    <property type="term" value="P:protein import into nucleus"/>
    <property type="evidence" value="ECO:0007669"/>
    <property type="project" value="TreeGrafter"/>
</dbReference>
<organism evidence="6">
    <name type="scientific">Schistocephalus solidus</name>
    <name type="common">Tapeworm</name>
    <dbReference type="NCBI Taxonomy" id="70667"/>
    <lineage>
        <taxon>Eukaryota</taxon>
        <taxon>Metazoa</taxon>
        <taxon>Spiralia</taxon>
        <taxon>Lophotrochozoa</taxon>
        <taxon>Platyhelminthes</taxon>
        <taxon>Cestoda</taxon>
        <taxon>Eucestoda</taxon>
        <taxon>Diphyllobothriidea</taxon>
        <taxon>Diphyllobothriidae</taxon>
        <taxon>Schistocephalus</taxon>
    </lineage>
</organism>
<dbReference type="Pfam" id="PF04097">
    <property type="entry name" value="Nic96"/>
    <property type="match status" value="1"/>
</dbReference>
<dbReference type="PANTHER" id="PTHR11225:SF4">
    <property type="entry name" value="NUCLEAR PORE COMPLEX PROTEIN NUP93"/>
    <property type="match status" value="1"/>
</dbReference>
<keyword evidence="4 5" id="KW-0539">Nucleus</keyword>
<accession>A0A0X3PLM1</accession>
<keyword evidence="5" id="KW-0811">Translocation</keyword>
<dbReference type="InterPro" id="IPR007231">
    <property type="entry name" value="Nucleoporin_int_Nup93/Nic96"/>
</dbReference>
<keyword evidence="5" id="KW-0472">Membrane</keyword>
<comment type="similarity">
    <text evidence="2 5">Belongs to the nucleoporin interacting component (NIC) family.</text>
</comment>
<sequence>MSTTLDELVEQSDRLLTEIQGDTDLPLITRSIEQMGAFGEKLCSARDVRNDVKAARLLGATVNYDLPKSLAEKLESLDSVCDGDFGPPQSEMDIHTYLRCERENLLLSASEQAKQSAFAEADAVCRLVHSAWWNRQKAAILSALASSAGPIDTDMLHFSPSKVVDVQRVGAFSYAMDPNPYASDRQIALSKEELFYAQKIDQYLTDSFASAKSIYGRMTVSSGILTKPVLFDYLYPESALPVPGKSTSVFIDESKHVDLVEVLQLVRRMFSISATLVDVSSETPLCDLPLPTAITDRALEHRASPVLQSAFIARSIAHLETEFTAYLRAVVAANPRQAQLGGRPGTRSLVRAFLNVRNPVSCAAGDSRQTGFEASFSDVEDGLVDEKPVWPMIYYCLRCGALQDAINIANDAASNLGDFSEILKCYLKQERQLPARMVATLRKNYRRVVKSSRDPYKRLVYCLLGRCDLSDAHTEVAQSIDDFLWLRLSQVSVSSDESIANLALHTEGLDDEEMLTLGQFQTLLYDTYGEGHFDAWNQPLVYFKILCLSQQFEGALAFLARLEGLRSHAVHIAILLHTMKILILPQSLHSPLITRVDSDPAGFRRLNFARLLLLYTRKFEVSTPCQALNYYYFLSDIESTFSADASDATVSPHTTTTPISKNPLSSILAVDTATKAACGGLFIQCVSELVIQTREFDLLLGTLTDGGIRQPGAINRFCSDNGPITVARIISTVAETLEARGQLLDAVHVYLLAGGSHLLSAVRLTNLMLVAVVSDGSSTANAPSANSEFSANPQTDRNAVLRAAAEVGRNLQRMNLPSSPGDPSAEQSTSLKSASQTLFYLLDLSTFFDLANSSQWQAALDHMDRLGIFPSSCNSAHIESKVAAYAVLPDLVRRPLSNALLQLMRCLMAKANQAKASSSSVSSGSKWSAVAGVAKSPSSSEARTRARALITFVGRIPQRMSGEVYARLSQLEMQLT</sequence>
<dbReference type="EMBL" id="GEEE01010452">
    <property type="protein sequence ID" value="JAP52773.1"/>
    <property type="molecule type" value="Transcribed_RNA"/>
</dbReference>
<evidence type="ECO:0000256" key="1">
    <source>
        <dbReference type="ARBA" id="ARBA00004567"/>
    </source>
</evidence>
<keyword evidence="3 5" id="KW-0906">Nuclear pore complex</keyword>
<name>A0A0X3PLM1_SCHSO</name>